<dbReference type="Proteomes" id="UP001500218">
    <property type="component" value="Unassembled WGS sequence"/>
</dbReference>
<dbReference type="EMBL" id="BAAALT010000015">
    <property type="protein sequence ID" value="GAA1788509.1"/>
    <property type="molecule type" value="Genomic_DNA"/>
</dbReference>
<reference evidence="1 2" key="1">
    <citation type="journal article" date="2019" name="Int. J. Syst. Evol. Microbiol.">
        <title>The Global Catalogue of Microorganisms (GCM) 10K type strain sequencing project: providing services to taxonomists for standard genome sequencing and annotation.</title>
        <authorList>
            <consortium name="The Broad Institute Genomics Platform"/>
            <consortium name="The Broad Institute Genome Sequencing Center for Infectious Disease"/>
            <person name="Wu L."/>
            <person name="Ma J."/>
        </authorList>
    </citation>
    <scope>NUCLEOTIDE SEQUENCE [LARGE SCALE GENOMIC DNA]</scope>
    <source>
        <strain evidence="1 2">JCM 13250</strain>
    </source>
</reference>
<sequence length="138" mass="14612">MPAVLSRRYGAVVDTTVTFDDVDRWQRSVEERAARARALSGRLAGLTATARDRDGLIEVTVGASGVVTGLRLDDRVRDVPPAHLARAIMAVMGGAQSLLVDQVREAAAELLGAESAQAIVSSYALRLLPTSDGADGRR</sequence>
<comment type="caution">
    <text evidence="1">The sequence shown here is derived from an EMBL/GenBank/DDBJ whole genome shotgun (WGS) entry which is preliminary data.</text>
</comment>
<dbReference type="InterPro" id="IPR004401">
    <property type="entry name" value="YbaB/EbfC"/>
</dbReference>
<organism evidence="1 2">
    <name type="scientific">Luedemannella flava</name>
    <dbReference type="NCBI Taxonomy" id="349316"/>
    <lineage>
        <taxon>Bacteria</taxon>
        <taxon>Bacillati</taxon>
        <taxon>Actinomycetota</taxon>
        <taxon>Actinomycetes</taxon>
        <taxon>Micromonosporales</taxon>
        <taxon>Micromonosporaceae</taxon>
        <taxon>Luedemannella</taxon>
    </lineage>
</organism>
<dbReference type="SUPFAM" id="SSF82607">
    <property type="entry name" value="YbaB-like"/>
    <property type="match status" value="1"/>
</dbReference>
<evidence type="ECO:0000313" key="1">
    <source>
        <dbReference type="EMBL" id="GAA1788509.1"/>
    </source>
</evidence>
<gene>
    <name evidence="1" type="ORF">GCM10009682_08250</name>
</gene>
<evidence type="ECO:0008006" key="3">
    <source>
        <dbReference type="Google" id="ProtNLM"/>
    </source>
</evidence>
<dbReference type="InterPro" id="IPR036894">
    <property type="entry name" value="YbaB-like_sf"/>
</dbReference>
<evidence type="ECO:0000313" key="2">
    <source>
        <dbReference type="Proteomes" id="UP001500218"/>
    </source>
</evidence>
<keyword evidence="2" id="KW-1185">Reference proteome</keyword>
<name>A0ABN2LH72_9ACTN</name>
<dbReference type="Pfam" id="PF02575">
    <property type="entry name" value="YbaB_DNA_bd"/>
    <property type="match status" value="1"/>
</dbReference>
<accession>A0ABN2LH72</accession>
<proteinExistence type="predicted"/>
<dbReference type="Gene3D" id="3.30.1310.10">
    <property type="entry name" value="Nucleoid-associated protein YbaB-like domain"/>
    <property type="match status" value="1"/>
</dbReference>
<protein>
    <recommendedName>
        <fullName evidence="3">YbaB/EbfC DNA-binding family protein</fullName>
    </recommendedName>
</protein>